<gene>
    <name evidence="2" type="ORF">NCTC11009_01223</name>
</gene>
<evidence type="ECO:0000313" key="3">
    <source>
        <dbReference type="Proteomes" id="UP000250242"/>
    </source>
</evidence>
<organism evidence="2 3">
    <name type="scientific">Oligella urethralis</name>
    <dbReference type="NCBI Taxonomy" id="90245"/>
    <lineage>
        <taxon>Bacteria</taxon>
        <taxon>Pseudomonadati</taxon>
        <taxon>Pseudomonadota</taxon>
        <taxon>Betaproteobacteria</taxon>
        <taxon>Burkholderiales</taxon>
        <taxon>Alcaligenaceae</taxon>
        <taxon>Oligella</taxon>
    </lineage>
</organism>
<sequence>MSEDLEFLKNTDFDEIEKANKERMEAQDAEAVTEEDSECESCKI</sequence>
<dbReference type="AlphaFoldDB" id="A0A2X1ULN1"/>
<name>A0A2X1ULN1_9BURK</name>
<proteinExistence type="predicted"/>
<dbReference type="EMBL" id="UATH01000001">
    <property type="protein sequence ID" value="SPY08007.1"/>
    <property type="molecule type" value="Genomic_DNA"/>
</dbReference>
<dbReference type="Proteomes" id="UP000250242">
    <property type="component" value="Unassembled WGS sequence"/>
</dbReference>
<feature type="region of interest" description="Disordered" evidence="1">
    <location>
        <begin position="22"/>
        <end position="44"/>
    </location>
</feature>
<evidence type="ECO:0000313" key="2">
    <source>
        <dbReference type="EMBL" id="SPY08007.1"/>
    </source>
</evidence>
<evidence type="ECO:0000256" key="1">
    <source>
        <dbReference type="SAM" id="MobiDB-lite"/>
    </source>
</evidence>
<dbReference type="RefSeq" id="WP_256388755.1">
    <property type="nucleotide sequence ID" value="NZ_JVJW01000019.1"/>
</dbReference>
<reference evidence="2 3" key="1">
    <citation type="submission" date="2018-06" db="EMBL/GenBank/DDBJ databases">
        <authorList>
            <consortium name="Pathogen Informatics"/>
            <person name="Doyle S."/>
        </authorList>
    </citation>
    <scope>NUCLEOTIDE SEQUENCE [LARGE SCALE GENOMIC DNA]</scope>
    <source>
        <strain evidence="2 3">NCTC11009</strain>
    </source>
</reference>
<accession>A0A2X1ULN1</accession>
<protein>
    <submittedName>
        <fullName evidence="2">Uncharacterized protein</fullName>
    </submittedName>
</protein>
<feature type="compositionally biased region" description="Acidic residues" evidence="1">
    <location>
        <begin position="27"/>
        <end position="44"/>
    </location>
</feature>